<comment type="caution">
    <text evidence="1">The sequence shown here is derived from an EMBL/GenBank/DDBJ whole genome shotgun (WGS) entry which is preliminary data.</text>
</comment>
<dbReference type="EMBL" id="JAAVJI010000015">
    <property type="protein sequence ID" value="NJP03066.1"/>
    <property type="molecule type" value="Genomic_DNA"/>
</dbReference>
<protein>
    <submittedName>
        <fullName evidence="1">RHS repeat-associated core domain-containing protein</fullName>
    </submittedName>
</protein>
<name>A0ABX0YJ69_9PSED</name>
<accession>A0ABX0YJ69</accession>
<dbReference type="Proteomes" id="UP000746535">
    <property type="component" value="Unassembled WGS sequence"/>
</dbReference>
<dbReference type="NCBIfam" id="TIGR03696">
    <property type="entry name" value="Rhs_assc_core"/>
    <property type="match status" value="1"/>
</dbReference>
<reference evidence="1 2" key="1">
    <citation type="submission" date="2020-03" db="EMBL/GenBank/DDBJ databases">
        <authorList>
            <person name="Wang L."/>
            <person name="He N."/>
            <person name="Li Y."/>
            <person name="Fang Y."/>
            <person name="Zhang F."/>
        </authorList>
    </citation>
    <scope>NUCLEOTIDE SEQUENCE [LARGE SCALE GENOMIC DNA]</scope>
    <source>
        <strain evidence="2">hsmgli-8</strain>
    </source>
</reference>
<evidence type="ECO:0000313" key="2">
    <source>
        <dbReference type="Proteomes" id="UP000746535"/>
    </source>
</evidence>
<sequence length="285" mass="31372">MLQLKRERHWSALMRQYSPQAALLATDMAQSVIRRGQALRVYTPFGHVPSQRGEAGFAGQLNESSLYVLGNGYRAYLPTLGRFVSPDAVSPFGQGGLNAYAYCDDDPVNRRDNEGDTWRFLLGKFVSKSKSVKSVYSALELRYAGPGQGRVLRFATSEVTDPTLMYKALGTHLSGSQGGFGVMTRNAERVKASAKGFEAIPGYAPLRDPSLFEQAIERQHASVWGNEAIKPIGPGDWPALRQGPLDLDDGGARRVVLSYLYYQELANPQIVKIRGRVDPWSSGRA</sequence>
<keyword evidence="2" id="KW-1185">Reference proteome</keyword>
<gene>
    <name evidence="1" type="ORF">HBH25_19665</name>
</gene>
<organism evidence="1 2">
    <name type="scientific">Pseudomonas quercus</name>
    <dbReference type="NCBI Taxonomy" id="2722792"/>
    <lineage>
        <taxon>Bacteria</taxon>
        <taxon>Pseudomonadati</taxon>
        <taxon>Pseudomonadota</taxon>
        <taxon>Gammaproteobacteria</taxon>
        <taxon>Pseudomonadales</taxon>
        <taxon>Pseudomonadaceae</taxon>
        <taxon>Pseudomonas</taxon>
    </lineage>
</organism>
<evidence type="ECO:0000313" key="1">
    <source>
        <dbReference type="EMBL" id="NJP03066.1"/>
    </source>
</evidence>
<dbReference type="SUPFAM" id="SSF56399">
    <property type="entry name" value="ADP-ribosylation"/>
    <property type="match status" value="1"/>
</dbReference>
<dbReference type="Gene3D" id="2.180.10.10">
    <property type="entry name" value="RHS repeat-associated core"/>
    <property type="match status" value="1"/>
</dbReference>
<proteinExistence type="predicted"/>
<dbReference type="InterPro" id="IPR022385">
    <property type="entry name" value="Rhs_assc_core"/>
</dbReference>